<organism evidence="2 3">
    <name type="scientific">Halorientalis regularis</name>
    <dbReference type="NCBI Taxonomy" id="660518"/>
    <lineage>
        <taxon>Archaea</taxon>
        <taxon>Methanobacteriati</taxon>
        <taxon>Methanobacteriota</taxon>
        <taxon>Stenosarchaea group</taxon>
        <taxon>Halobacteria</taxon>
        <taxon>Halobacteriales</taxon>
        <taxon>Haloarculaceae</taxon>
        <taxon>Halorientalis</taxon>
    </lineage>
</organism>
<feature type="transmembrane region" description="Helical" evidence="1">
    <location>
        <begin position="81"/>
        <end position="100"/>
    </location>
</feature>
<dbReference type="OrthoDB" id="221164at2157"/>
<sequence length="103" mass="11637">MLGTDQLAYWLIFALSAGSVVVGSYVGYQAYRGFRRHDSRPMQYLSIGLFLLTAVAFGLSFVGSILLQMRVLPPDTFQQPLTLLTRLLQFLGVFFIAYSLHKR</sequence>
<dbReference type="InterPro" id="IPR055943">
    <property type="entry name" value="DUF7521"/>
</dbReference>
<evidence type="ECO:0000313" key="3">
    <source>
        <dbReference type="Proteomes" id="UP000199076"/>
    </source>
</evidence>
<protein>
    <submittedName>
        <fullName evidence="2">Uncharacterized protein</fullName>
    </submittedName>
</protein>
<accession>A0A1G7PIA2</accession>
<keyword evidence="3" id="KW-1185">Reference proteome</keyword>
<dbReference type="EMBL" id="FNBK01000010">
    <property type="protein sequence ID" value="SDF86015.1"/>
    <property type="molecule type" value="Genomic_DNA"/>
</dbReference>
<feature type="transmembrane region" description="Helical" evidence="1">
    <location>
        <begin position="49"/>
        <end position="69"/>
    </location>
</feature>
<evidence type="ECO:0000313" key="2">
    <source>
        <dbReference type="EMBL" id="SDF86015.1"/>
    </source>
</evidence>
<dbReference type="Proteomes" id="UP000199076">
    <property type="component" value="Unassembled WGS sequence"/>
</dbReference>
<name>A0A1G7PIA2_9EURY</name>
<evidence type="ECO:0000256" key="1">
    <source>
        <dbReference type="SAM" id="Phobius"/>
    </source>
</evidence>
<dbReference type="AlphaFoldDB" id="A0A1G7PIA2"/>
<feature type="transmembrane region" description="Helical" evidence="1">
    <location>
        <begin position="6"/>
        <end position="28"/>
    </location>
</feature>
<dbReference type="STRING" id="660518.SAMN05216218_110142"/>
<keyword evidence="1" id="KW-0812">Transmembrane</keyword>
<gene>
    <name evidence="2" type="ORF">SAMN05216218_110142</name>
</gene>
<proteinExistence type="predicted"/>
<dbReference type="Pfam" id="PF24365">
    <property type="entry name" value="DUF7521"/>
    <property type="match status" value="1"/>
</dbReference>
<keyword evidence="1" id="KW-1133">Transmembrane helix</keyword>
<dbReference type="RefSeq" id="WP_092693395.1">
    <property type="nucleotide sequence ID" value="NZ_FNBK01000010.1"/>
</dbReference>
<reference evidence="3" key="1">
    <citation type="submission" date="2016-10" db="EMBL/GenBank/DDBJ databases">
        <authorList>
            <person name="Varghese N."/>
            <person name="Submissions S."/>
        </authorList>
    </citation>
    <scope>NUCLEOTIDE SEQUENCE [LARGE SCALE GENOMIC DNA]</scope>
    <source>
        <strain evidence="3">IBRC-M 10760</strain>
    </source>
</reference>
<keyword evidence="1" id="KW-0472">Membrane</keyword>